<dbReference type="EMBL" id="JYDR01000056">
    <property type="protein sequence ID" value="KRY71590.1"/>
    <property type="molecule type" value="Genomic_DNA"/>
</dbReference>
<evidence type="ECO:0000313" key="2">
    <source>
        <dbReference type="Proteomes" id="UP000054632"/>
    </source>
</evidence>
<protein>
    <submittedName>
        <fullName evidence="1">Uncharacterized protein</fullName>
    </submittedName>
</protein>
<comment type="caution">
    <text evidence="1">The sequence shown here is derived from an EMBL/GenBank/DDBJ whole genome shotgun (WGS) entry which is preliminary data.</text>
</comment>
<evidence type="ECO:0000313" key="1">
    <source>
        <dbReference type="EMBL" id="KRY71590.1"/>
    </source>
</evidence>
<dbReference type="AlphaFoldDB" id="A0A0V1ECZ7"/>
<dbReference type="Proteomes" id="UP000054632">
    <property type="component" value="Unassembled WGS sequence"/>
</dbReference>
<accession>A0A0V1ECZ7</accession>
<proteinExistence type="predicted"/>
<gene>
    <name evidence="1" type="ORF">T4A_2749</name>
</gene>
<name>A0A0V1ECZ7_TRIPS</name>
<reference evidence="1 2" key="1">
    <citation type="submission" date="2015-01" db="EMBL/GenBank/DDBJ databases">
        <title>Evolution of Trichinella species and genotypes.</title>
        <authorList>
            <person name="Korhonen P.K."/>
            <person name="Edoardo P."/>
            <person name="Giuseppe L.R."/>
            <person name="Gasser R.B."/>
        </authorList>
    </citation>
    <scope>NUCLEOTIDE SEQUENCE [LARGE SCALE GENOMIC DNA]</scope>
    <source>
        <strain evidence="1">ISS13</strain>
    </source>
</reference>
<sequence>MLIIISKNNNKLQRITVENTVRKKIKHNKKKVCKGQDRGRYLAQIDSHFDPAGTSRSSLMGSAHQKGVC</sequence>
<organism evidence="1 2">
    <name type="scientific">Trichinella pseudospiralis</name>
    <name type="common">Parasitic roundworm</name>
    <dbReference type="NCBI Taxonomy" id="6337"/>
    <lineage>
        <taxon>Eukaryota</taxon>
        <taxon>Metazoa</taxon>
        <taxon>Ecdysozoa</taxon>
        <taxon>Nematoda</taxon>
        <taxon>Enoplea</taxon>
        <taxon>Dorylaimia</taxon>
        <taxon>Trichinellida</taxon>
        <taxon>Trichinellidae</taxon>
        <taxon>Trichinella</taxon>
    </lineage>
</organism>